<reference evidence="1 2" key="1">
    <citation type="submission" date="2019-03" db="EMBL/GenBank/DDBJ databases">
        <title>Genomic Encyclopedia of Type Strains, Phase IV (KMG-V): Genome sequencing to study the core and pangenomes of soil and plant-associated prokaryotes.</title>
        <authorList>
            <person name="Whitman W."/>
        </authorList>
    </citation>
    <scope>NUCLEOTIDE SEQUENCE [LARGE SCALE GENOMIC DNA]</scope>
    <source>
        <strain evidence="1 2">FB403</strain>
    </source>
</reference>
<protein>
    <submittedName>
        <fullName evidence="1">Uncharacterized protein</fullName>
    </submittedName>
</protein>
<name>A0AAX2QEG8_9HYPH</name>
<dbReference type="AlphaFoldDB" id="A0AAX2QEG8"/>
<evidence type="ECO:0000313" key="1">
    <source>
        <dbReference type="EMBL" id="TCU19432.1"/>
    </source>
</evidence>
<dbReference type="EMBL" id="SMBI01000013">
    <property type="protein sequence ID" value="TCU19432.1"/>
    <property type="molecule type" value="Genomic_DNA"/>
</dbReference>
<evidence type="ECO:0000313" key="2">
    <source>
        <dbReference type="Proteomes" id="UP000295021"/>
    </source>
</evidence>
<dbReference type="Proteomes" id="UP000295021">
    <property type="component" value="Unassembled WGS sequence"/>
</dbReference>
<sequence length="33" mass="3820">MVFYIYLYTKIRARCNATLGIKKIVPESASKQL</sequence>
<gene>
    <name evidence="1" type="ORF">EV131_11332</name>
</gene>
<accession>A0AAX2QEG8</accession>
<comment type="caution">
    <text evidence="1">The sequence shown here is derived from an EMBL/GenBank/DDBJ whole genome shotgun (WGS) entry which is preliminary data.</text>
</comment>
<organism evidence="1 2">
    <name type="scientific">Rhizobium laguerreae</name>
    <dbReference type="NCBI Taxonomy" id="1076926"/>
    <lineage>
        <taxon>Bacteria</taxon>
        <taxon>Pseudomonadati</taxon>
        <taxon>Pseudomonadota</taxon>
        <taxon>Alphaproteobacteria</taxon>
        <taxon>Hyphomicrobiales</taxon>
        <taxon>Rhizobiaceae</taxon>
        <taxon>Rhizobium/Agrobacterium group</taxon>
        <taxon>Rhizobium</taxon>
    </lineage>
</organism>
<proteinExistence type="predicted"/>